<name>A0AAV9QLF3_9PEZI</name>
<dbReference type="Pfam" id="PF12720">
    <property type="entry name" value="DUF3807"/>
    <property type="match status" value="1"/>
</dbReference>
<proteinExistence type="predicted"/>
<dbReference type="Proteomes" id="UP001345827">
    <property type="component" value="Unassembled WGS sequence"/>
</dbReference>
<feature type="region of interest" description="Disordered" evidence="1">
    <location>
        <begin position="79"/>
        <end position="120"/>
    </location>
</feature>
<dbReference type="PANTHER" id="PTHR40642">
    <property type="entry name" value="YALI0F31295P"/>
    <property type="match status" value="1"/>
</dbReference>
<evidence type="ECO:0000256" key="1">
    <source>
        <dbReference type="SAM" id="MobiDB-lite"/>
    </source>
</evidence>
<evidence type="ECO:0000313" key="2">
    <source>
        <dbReference type="EMBL" id="KAK5545764.1"/>
    </source>
</evidence>
<evidence type="ECO:0000313" key="3">
    <source>
        <dbReference type="Proteomes" id="UP001345827"/>
    </source>
</evidence>
<comment type="caution">
    <text evidence="2">The sequence shown here is derived from an EMBL/GenBank/DDBJ whole genome shotgun (WGS) entry which is preliminary data.</text>
</comment>
<gene>
    <name evidence="2" type="ORF">LTR25_000774</name>
</gene>
<feature type="region of interest" description="Disordered" evidence="1">
    <location>
        <begin position="14"/>
        <end position="51"/>
    </location>
</feature>
<dbReference type="InterPro" id="IPR024526">
    <property type="entry name" value="DUF3807"/>
</dbReference>
<reference evidence="2 3" key="1">
    <citation type="submission" date="2023-06" db="EMBL/GenBank/DDBJ databases">
        <title>Black Yeasts Isolated from many extreme environments.</title>
        <authorList>
            <person name="Coleine C."/>
            <person name="Stajich J.E."/>
            <person name="Selbmann L."/>
        </authorList>
    </citation>
    <scope>NUCLEOTIDE SEQUENCE [LARGE SCALE GENOMIC DNA]</scope>
    <source>
        <strain evidence="2 3">CCFEE 5887</strain>
    </source>
</reference>
<accession>A0AAV9QLF3</accession>
<organism evidence="2 3">
    <name type="scientific">Vermiconidia calcicola</name>
    <dbReference type="NCBI Taxonomy" id="1690605"/>
    <lineage>
        <taxon>Eukaryota</taxon>
        <taxon>Fungi</taxon>
        <taxon>Dikarya</taxon>
        <taxon>Ascomycota</taxon>
        <taxon>Pezizomycotina</taxon>
        <taxon>Dothideomycetes</taxon>
        <taxon>Dothideomycetidae</taxon>
        <taxon>Mycosphaerellales</taxon>
        <taxon>Extremaceae</taxon>
        <taxon>Vermiconidia</taxon>
    </lineage>
</organism>
<keyword evidence="3" id="KW-1185">Reference proteome</keyword>
<dbReference type="PANTHER" id="PTHR40642:SF1">
    <property type="entry name" value="YALI0F31295P"/>
    <property type="match status" value="1"/>
</dbReference>
<feature type="compositionally biased region" description="Basic and acidic residues" evidence="1">
    <location>
        <begin position="109"/>
        <end position="120"/>
    </location>
</feature>
<feature type="compositionally biased region" description="Basic and acidic residues" evidence="1">
    <location>
        <begin position="79"/>
        <end position="91"/>
    </location>
</feature>
<protein>
    <submittedName>
        <fullName evidence="2">Uncharacterized protein</fullName>
    </submittedName>
</protein>
<dbReference type="AlphaFoldDB" id="A0AAV9QLF3"/>
<sequence length="172" mass="19887">MLDPAEIDRLKQFHTAHFPSQPVPKFSNTSGQQEAAISQPPPQKADDELGHYEDGVKRTLTDEQIRMFRHSEIQRLVSERRAAKEAEEKQQNRQQADYSRTRLRQKARGHFDDQPEEKQKNVDTLIQSMKRMLNQRRGLSIGQNWVKLEKDCRILPGTHDTLQSLEASTVAS</sequence>
<dbReference type="EMBL" id="JAXLQG010000001">
    <property type="protein sequence ID" value="KAK5545764.1"/>
    <property type="molecule type" value="Genomic_DNA"/>
</dbReference>
<feature type="compositionally biased region" description="Polar residues" evidence="1">
    <location>
        <begin position="26"/>
        <end position="36"/>
    </location>
</feature>